<dbReference type="Pfam" id="PF02118">
    <property type="entry name" value="Srg"/>
    <property type="match status" value="1"/>
</dbReference>
<name>A0A914YKU3_9BILA</name>
<dbReference type="AlphaFoldDB" id="A0A914YKU3"/>
<proteinExistence type="inferred from homology"/>
<dbReference type="Gene3D" id="1.20.1070.10">
    <property type="entry name" value="Rhodopsin 7-helix transmembrane proteins"/>
    <property type="match status" value="1"/>
</dbReference>
<evidence type="ECO:0000313" key="8">
    <source>
        <dbReference type="WBParaSite" id="PSU_v2.g17948.t1"/>
    </source>
</evidence>
<dbReference type="GO" id="GO:0004888">
    <property type="term" value="F:transmembrane signaling receptor activity"/>
    <property type="evidence" value="ECO:0007669"/>
    <property type="project" value="InterPro"/>
</dbReference>
<keyword evidence="4 6" id="KW-1133">Transmembrane helix</keyword>
<comment type="similarity">
    <text evidence="2 6">Belongs to the nematode receptor-like protein srg family.</text>
</comment>
<keyword evidence="7" id="KW-1185">Reference proteome</keyword>
<organism evidence="7 8">
    <name type="scientific">Panagrolaimus superbus</name>
    <dbReference type="NCBI Taxonomy" id="310955"/>
    <lineage>
        <taxon>Eukaryota</taxon>
        <taxon>Metazoa</taxon>
        <taxon>Ecdysozoa</taxon>
        <taxon>Nematoda</taxon>
        <taxon>Chromadorea</taxon>
        <taxon>Rhabditida</taxon>
        <taxon>Tylenchina</taxon>
        <taxon>Panagrolaimomorpha</taxon>
        <taxon>Panagrolaimoidea</taxon>
        <taxon>Panagrolaimidae</taxon>
        <taxon>Panagrolaimus</taxon>
    </lineage>
</organism>
<dbReference type="WBParaSite" id="PSU_v2.g17948.t1">
    <property type="protein sequence ID" value="PSU_v2.g17948.t1"/>
    <property type="gene ID" value="PSU_v2.g17948"/>
</dbReference>
<sequence length="197" mass="22574">MCFTDVSIKLKNINDPDQGYDWNERAKLSWFKNSVIMLGIVSFVAIGSVAANLYVLIYLIISSSNNKTFDDSQKGNKDAQKRLFIFTAIMLINHLAFAVMQVLFTVITYSPTIYFLLSIQSYVLDFVNLSPPWFLLFVSPQLRRCVLRMRIIKDFSNVVKVSQISQIPSFAQRREQSVFTTHTKINNNTQKVIKVTG</sequence>
<keyword evidence="3 6" id="KW-0812">Transmembrane</keyword>
<feature type="transmembrane region" description="Helical" evidence="6">
    <location>
        <begin position="35"/>
        <end position="61"/>
    </location>
</feature>
<evidence type="ECO:0000256" key="3">
    <source>
        <dbReference type="ARBA" id="ARBA00022692"/>
    </source>
</evidence>
<evidence type="ECO:0000256" key="5">
    <source>
        <dbReference type="ARBA" id="ARBA00023136"/>
    </source>
</evidence>
<dbReference type="PANTHER" id="PTHR31627">
    <property type="entry name" value="SERPENTINE RECEPTOR CLASS GAMMA-RELATED"/>
    <property type="match status" value="1"/>
</dbReference>
<dbReference type="GO" id="GO:0016020">
    <property type="term" value="C:membrane"/>
    <property type="evidence" value="ECO:0007669"/>
    <property type="project" value="UniProtKB-SubCell"/>
</dbReference>
<evidence type="ECO:0000256" key="6">
    <source>
        <dbReference type="RuleBase" id="RU280813"/>
    </source>
</evidence>
<evidence type="ECO:0000256" key="2">
    <source>
        <dbReference type="ARBA" id="ARBA00005692"/>
    </source>
</evidence>
<evidence type="ECO:0000313" key="7">
    <source>
        <dbReference type="Proteomes" id="UP000887577"/>
    </source>
</evidence>
<dbReference type="InterPro" id="IPR051119">
    <property type="entry name" value="Nematode_SR-like"/>
</dbReference>
<evidence type="ECO:0000256" key="1">
    <source>
        <dbReference type="ARBA" id="ARBA00004141"/>
    </source>
</evidence>
<keyword evidence="5 6" id="KW-0472">Membrane</keyword>
<reference evidence="8" key="1">
    <citation type="submission" date="2022-11" db="UniProtKB">
        <authorList>
            <consortium name="WormBaseParasite"/>
        </authorList>
    </citation>
    <scope>IDENTIFICATION</scope>
</reference>
<feature type="transmembrane region" description="Helical" evidence="6">
    <location>
        <begin position="82"/>
        <end position="107"/>
    </location>
</feature>
<evidence type="ECO:0000256" key="4">
    <source>
        <dbReference type="ARBA" id="ARBA00022989"/>
    </source>
</evidence>
<protein>
    <recommendedName>
        <fullName evidence="6">Serpentine receptor class gamma</fullName>
    </recommendedName>
</protein>
<accession>A0A914YKU3</accession>
<dbReference type="GO" id="GO:0007606">
    <property type="term" value="P:sensory perception of chemical stimulus"/>
    <property type="evidence" value="ECO:0007669"/>
    <property type="project" value="UniProtKB-UniRule"/>
</dbReference>
<feature type="transmembrane region" description="Helical" evidence="6">
    <location>
        <begin position="113"/>
        <end position="138"/>
    </location>
</feature>
<dbReference type="InterPro" id="IPR000609">
    <property type="entry name" value="7TM_GPCR_serpentine_rcpt_Srg"/>
</dbReference>
<dbReference type="SUPFAM" id="SSF81321">
    <property type="entry name" value="Family A G protein-coupled receptor-like"/>
    <property type="match status" value="1"/>
</dbReference>
<dbReference type="Proteomes" id="UP000887577">
    <property type="component" value="Unplaced"/>
</dbReference>
<comment type="caution">
    <text evidence="6">Lacks conserved residue(s) required for the propagation of feature annotation.</text>
</comment>
<comment type="subcellular location">
    <subcellularLocation>
        <location evidence="1">Membrane</location>
        <topology evidence="1">Multi-pass membrane protein</topology>
    </subcellularLocation>
</comment>